<dbReference type="GO" id="GO:0043337">
    <property type="term" value="F:cardiolipin synthase (CMP-forming)"/>
    <property type="evidence" value="ECO:0007669"/>
    <property type="project" value="UniProtKB-EC"/>
</dbReference>
<organism evidence="15">
    <name type="scientific">Thelazia callipaeda</name>
    <name type="common">Oriental eyeworm</name>
    <name type="synonym">Parasitic nematode</name>
    <dbReference type="NCBI Taxonomy" id="103827"/>
    <lineage>
        <taxon>Eukaryota</taxon>
        <taxon>Metazoa</taxon>
        <taxon>Ecdysozoa</taxon>
        <taxon>Nematoda</taxon>
        <taxon>Chromadorea</taxon>
        <taxon>Rhabditida</taxon>
        <taxon>Spirurina</taxon>
        <taxon>Spiruromorpha</taxon>
        <taxon>Thelazioidea</taxon>
        <taxon>Thelaziidae</taxon>
        <taxon>Thelazia</taxon>
    </lineage>
</organism>
<dbReference type="GO" id="GO:0005739">
    <property type="term" value="C:mitochondrion"/>
    <property type="evidence" value="ECO:0007669"/>
    <property type="project" value="TreeGrafter"/>
</dbReference>
<protein>
    <recommendedName>
        <fullName evidence="10">cardiolipin synthase (CMP-forming)</fullName>
        <ecNumber evidence="10">2.7.8.41</ecNumber>
    </recommendedName>
</protein>
<dbReference type="OrthoDB" id="10020554at2759"/>
<evidence type="ECO:0000256" key="6">
    <source>
        <dbReference type="ARBA" id="ARBA00023098"/>
    </source>
</evidence>
<dbReference type="STRING" id="103827.A0A0N5DBN5"/>
<keyword evidence="5 12" id="KW-1133">Transmembrane helix</keyword>
<evidence type="ECO:0000256" key="9">
    <source>
        <dbReference type="ARBA" id="ARBA00023264"/>
    </source>
</evidence>
<keyword evidence="6" id="KW-0443">Lipid metabolism</keyword>
<dbReference type="PANTHER" id="PTHR14269">
    <property type="entry name" value="CDP-DIACYLGLYCEROL--GLYCEROL-3-PHOSPHATE 3-PHOSPHATIDYLTRANSFERASE-RELATED"/>
    <property type="match status" value="1"/>
</dbReference>
<dbReference type="GO" id="GO:0016020">
    <property type="term" value="C:membrane"/>
    <property type="evidence" value="ECO:0007669"/>
    <property type="project" value="UniProtKB-SubCell"/>
</dbReference>
<evidence type="ECO:0000256" key="3">
    <source>
        <dbReference type="ARBA" id="ARBA00022679"/>
    </source>
</evidence>
<evidence type="ECO:0000313" key="15">
    <source>
        <dbReference type="WBParaSite" id="TCLT_0001060201-mRNA-1"/>
    </source>
</evidence>
<proteinExistence type="predicted"/>
<dbReference type="PANTHER" id="PTHR14269:SF60">
    <property type="entry name" value="CARDIOLIPIN SYNTHASE (CMP-FORMING)"/>
    <property type="match status" value="1"/>
</dbReference>
<dbReference type="OMA" id="KRFNMAS"/>
<dbReference type="InterPro" id="IPR043130">
    <property type="entry name" value="CDP-OH_PTrfase_TM_dom"/>
</dbReference>
<feature type="transmembrane region" description="Helical" evidence="12">
    <location>
        <begin position="159"/>
        <end position="179"/>
    </location>
</feature>
<dbReference type="EMBL" id="UYYF01005195">
    <property type="protein sequence ID" value="VDN08290.1"/>
    <property type="molecule type" value="Genomic_DNA"/>
</dbReference>
<evidence type="ECO:0000256" key="10">
    <source>
        <dbReference type="ARBA" id="ARBA00039001"/>
    </source>
</evidence>
<dbReference type="Proteomes" id="UP000276776">
    <property type="component" value="Unassembled WGS sequence"/>
</dbReference>
<evidence type="ECO:0000256" key="7">
    <source>
        <dbReference type="ARBA" id="ARBA00023136"/>
    </source>
</evidence>
<keyword evidence="14" id="KW-1185">Reference proteome</keyword>
<dbReference type="InterPro" id="IPR000462">
    <property type="entry name" value="CDP-OH_P_trans"/>
</dbReference>
<keyword evidence="2" id="KW-0444">Lipid biosynthesis</keyword>
<evidence type="ECO:0000256" key="12">
    <source>
        <dbReference type="SAM" id="Phobius"/>
    </source>
</evidence>
<accession>A0A0N5DBN5</accession>
<dbReference type="WBParaSite" id="TCLT_0001060201-mRNA-1">
    <property type="protein sequence ID" value="TCLT_0001060201-mRNA-1"/>
    <property type="gene ID" value="TCLT_0001060201"/>
</dbReference>
<dbReference type="AlphaFoldDB" id="A0A0N5DBN5"/>
<sequence>MLSRRLFQTILRSSRPIRSHLIDRSLTSSIWVPCVISTSRFVTSYRNQTESTEDFARKKLTSDGNRRKLSNKVATIPNVLCLFRIGLTPVIGYLVVTGSNLTSLAAFVTAGVTDWLDGYIARNFPGQKSLIGSIIDPLADKLLITTLFITLTYVKLLPLPLTILVILRDIGLIFGAAFIRYKSMQRPVTLLRYFNLSISPLQVKPTVVSKINTALQMCTVASSLAAPAFNFIGHPFLNYICLTTAATTIFSGLQYARLSRIKPVDKS</sequence>
<dbReference type="Gene3D" id="1.20.120.1760">
    <property type="match status" value="1"/>
</dbReference>
<evidence type="ECO:0000256" key="5">
    <source>
        <dbReference type="ARBA" id="ARBA00022989"/>
    </source>
</evidence>
<gene>
    <name evidence="13" type="ORF">TCLT_LOCUS10586</name>
</gene>
<feature type="transmembrane region" description="Helical" evidence="12">
    <location>
        <begin position="101"/>
        <end position="121"/>
    </location>
</feature>
<name>A0A0N5DBN5_THECL</name>
<reference evidence="13 14" key="2">
    <citation type="submission" date="2018-11" db="EMBL/GenBank/DDBJ databases">
        <authorList>
            <consortium name="Pathogen Informatics"/>
        </authorList>
    </citation>
    <scope>NUCLEOTIDE SEQUENCE [LARGE SCALE GENOMIC DNA]</scope>
</reference>
<evidence type="ECO:0000313" key="13">
    <source>
        <dbReference type="EMBL" id="VDN08290.1"/>
    </source>
</evidence>
<evidence type="ECO:0000313" key="14">
    <source>
        <dbReference type="Proteomes" id="UP000276776"/>
    </source>
</evidence>
<comment type="catalytic activity">
    <reaction evidence="11">
        <text>a CDP-1,2-diacyl-sn-glycerol + a 1,2-diacyl-sn-glycero-3-phospho-(1'-sn-glycerol) = a cardiolipin + CMP + H(+)</text>
        <dbReference type="Rhea" id="RHEA:32931"/>
        <dbReference type="ChEBI" id="CHEBI:15378"/>
        <dbReference type="ChEBI" id="CHEBI:58332"/>
        <dbReference type="ChEBI" id="CHEBI:60377"/>
        <dbReference type="ChEBI" id="CHEBI:62237"/>
        <dbReference type="ChEBI" id="CHEBI:64716"/>
        <dbReference type="EC" id="2.7.8.41"/>
    </reaction>
</comment>
<keyword evidence="9" id="KW-1208">Phospholipid metabolism</keyword>
<dbReference type="EC" id="2.7.8.41" evidence="10"/>
<comment type="subcellular location">
    <subcellularLocation>
        <location evidence="1">Membrane</location>
        <topology evidence="1">Multi-pass membrane protein</topology>
    </subcellularLocation>
</comment>
<evidence type="ECO:0000256" key="11">
    <source>
        <dbReference type="ARBA" id="ARBA00047433"/>
    </source>
</evidence>
<keyword evidence="8" id="KW-0594">Phospholipid biosynthesis</keyword>
<dbReference type="GO" id="GO:0032049">
    <property type="term" value="P:cardiolipin biosynthetic process"/>
    <property type="evidence" value="ECO:0007669"/>
    <property type="project" value="TreeGrafter"/>
</dbReference>
<dbReference type="Pfam" id="PF01066">
    <property type="entry name" value="CDP-OH_P_transf"/>
    <property type="match status" value="1"/>
</dbReference>
<evidence type="ECO:0000256" key="2">
    <source>
        <dbReference type="ARBA" id="ARBA00022516"/>
    </source>
</evidence>
<keyword evidence="3" id="KW-0808">Transferase</keyword>
<dbReference type="InterPro" id="IPR050324">
    <property type="entry name" value="CDP-alcohol_PTase-I"/>
</dbReference>
<keyword evidence="7 12" id="KW-0472">Membrane</keyword>
<keyword evidence="4 12" id="KW-0812">Transmembrane</keyword>
<evidence type="ECO:0000256" key="8">
    <source>
        <dbReference type="ARBA" id="ARBA00023209"/>
    </source>
</evidence>
<evidence type="ECO:0000256" key="1">
    <source>
        <dbReference type="ARBA" id="ARBA00004141"/>
    </source>
</evidence>
<evidence type="ECO:0000256" key="4">
    <source>
        <dbReference type="ARBA" id="ARBA00022692"/>
    </source>
</evidence>
<reference evidence="15" key="1">
    <citation type="submission" date="2017-02" db="UniProtKB">
        <authorList>
            <consortium name="WormBaseParasite"/>
        </authorList>
    </citation>
    <scope>IDENTIFICATION</scope>
</reference>